<accession>A0ACD5GSG1</accession>
<keyword evidence="2" id="KW-1185">Reference proteome</keyword>
<proteinExistence type="predicted"/>
<evidence type="ECO:0000313" key="2">
    <source>
        <dbReference type="Proteomes" id="UP000095472"/>
    </source>
</evidence>
<dbReference type="Proteomes" id="UP000095472">
    <property type="component" value="Chromosome"/>
</dbReference>
<name>A0ACD5GSG1_9CYAN</name>
<reference evidence="1 2" key="1">
    <citation type="journal article" date="2016" name="Genome Announc.">
        <title>Draft Genome Sequence of the Thermotolerant Cyanobacterium Desertifilum sp. IPPAS B-1220.</title>
        <authorList>
            <person name="Mironov K.S."/>
            <person name="Sinetova M.A."/>
            <person name="Bolatkhan K."/>
            <person name="Zayadan B.K."/>
            <person name="Ustinova V.V."/>
            <person name="Kupriyanova E.V."/>
            <person name="Skrypnik A.N."/>
            <person name="Gogoleva N.E."/>
            <person name="Gogolev Y.V."/>
            <person name="Los D.A."/>
        </authorList>
    </citation>
    <scope>NUCLEOTIDE SEQUENCE [LARGE SCALE GENOMIC DNA]</scope>
    <source>
        <strain evidence="1 2">IPPAS B-1220</strain>
    </source>
</reference>
<evidence type="ECO:0000313" key="1">
    <source>
        <dbReference type="EMBL" id="XPM63822.1"/>
    </source>
</evidence>
<sequence>MGQLIQYTDRVPSWVTGIDGNPLAGVMGFGFLIAIALAMQKWASLSLH</sequence>
<organism evidence="1 2">
    <name type="scientific">Desertifilum tharense IPPAS B-1220</name>
    <dbReference type="NCBI Taxonomy" id="1781255"/>
    <lineage>
        <taxon>Bacteria</taxon>
        <taxon>Bacillati</taxon>
        <taxon>Cyanobacteriota</taxon>
        <taxon>Cyanophyceae</taxon>
        <taxon>Desertifilales</taxon>
        <taxon>Desertifilaceae</taxon>
        <taxon>Desertifilum</taxon>
    </lineage>
</organism>
<protein>
    <submittedName>
        <fullName evidence="1">Uncharacterized protein</fullName>
    </submittedName>
</protein>
<gene>
    <name evidence="1" type="ORF">BH720_032425</name>
</gene>
<dbReference type="EMBL" id="CP182909">
    <property type="protein sequence ID" value="XPM63822.1"/>
    <property type="molecule type" value="Genomic_DNA"/>
</dbReference>